<dbReference type="Gene3D" id="3.40.50.1000">
    <property type="entry name" value="HAD superfamily/HAD-like"/>
    <property type="match status" value="1"/>
</dbReference>
<dbReference type="SUPFAM" id="SSF56784">
    <property type="entry name" value="HAD-like"/>
    <property type="match status" value="1"/>
</dbReference>
<dbReference type="InterPro" id="IPR010033">
    <property type="entry name" value="HAD_SF_ppase_IIIC"/>
</dbReference>
<reference evidence="1 2" key="1">
    <citation type="submission" date="2022-10" db="EMBL/GenBank/DDBJ databases">
        <title>Alteromonas sp. chi3 Genome sequencing.</title>
        <authorList>
            <person name="Park S."/>
        </authorList>
    </citation>
    <scope>NUCLEOTIDE SEQUENCE [LARGE SCALE GENOMIC DNA]</scope>
    <source>
        <strain evidence="2">chi3</strain>
    </source>
</reference>
<evidence type="ECO:0000313" key="2">
    <source>
        <dbReference type="Proteomes" id="UP001218788"/>
    </source>
</evidence>
<dbReference type="NCBIfam" id="TIGR01685">
    <property type="entry name" value="MDP-1"/>
    <property type="match status" value="1"/>
</dbReference>
<dbReference type="SFLD" id="SFLDS00003">
    <property type="entry name" value="Haloacid_Dehalogenase"/>
    <property type="match status" value="1"/>
</dbReference>
<gene>
    <name evidence="1" type="ORF">OIK42_09870</name>
</gene>
<dbReference type="SFLD" id="SFLDG01129">
    <property type="entry name" value="C1.5:_HAD__Beta-PGM__Phosphata"/>
    <property type="match status" value="1"/>
</dbReference>
<name>A0ABT5L3Q8_9ALTE</name>
<dbReference type="Proteomes" id="UP001218788">
    <property type="component" value="Unassembled WGS sequence"/>
</dbReference>
<dbReference type="InterPro" id="IPR023214">
    <property type="entry name" value="HAD_sf"/>
</dbReference>
<dbReference type="NCBIfam" id="TIGR01681">
    <property type="entry name" value="HAD-SF-IIIC"/>
    <property type="match status" value="1"/>
</dbReference>
<dbReference type="EMBL" id="JAQQXP010000001">
    <property type="protein sequence ID" value="MDC8831069.1"/>
    <property type="molecule type" value="Genomic_DNA"/>
</dbReference>
<dbReference type="PANTHER" id="PTHR17901">
    <property type="entry name" value="MAGNESIUM-DEPENDENT PHOSPHATASE 1 MDP1"/>
    <property type="match status" value="1"/>
</dbReference>
<organism evidence="1 2">
    <name type="scientific">Alteromonas gilva</name>
    <dbReference type="NCBI Taxonomy" id="2987522"/>
    <lineage>
        <taxon>Bacteria</taxon>
        <taxon>Pseudomonadati</taxon>
        <taxon>Pseudomonadota</taxon>
        <taxon>Gammaproteobacteria</taxon>
        <taxon>Alteromonadales</taxon>
        <taxon>Alteromonadaceae</taxon>
        <taxon>Alteromonas/Salinimonas group</taxon>
        <taxon>Alteromonas</taxon>
    </lineage>
</organism>
<dbReference type="SFLD" id="SFLDG01131">
    <property type="entry name" value="C1.5.2:_MDP_Like"/>
    <property type="match status" value="1"/>
</dbReference>
<evidence type="ECO:0000313" key="1">
    <source>
        <dbReference type="EMBL" id="MDC8831069.1"/>
    </source>
</evidence>
<dbReference type="RefSeq" id="WP_273640135.1">
    <property type="nucleotide sequence ID" value="NZ_JAQQXP010000001.1"/>
</dbReference>
<protein>
    <submittedName>
        <fullName evidence="1">Magnesium-dependent phosphatase-1</fullName>
    </submittedName>
</protein>
<dbReference type="InterPro" id="IPR010036">
    <property type="entry name" value="MDP_1_eu_arc"/>
</dbReference>
<accession>A0ABT5L3Q8</accession>
<dbReference type="Pfam" id="PF12689">
    <property type="entry name" value="Acid_PPase"/>
    <property type="match status" value="1"/>
</dbReference>
<keyword evidence="2" id="KW-1185">Reference proteome</keyword>
<proteinExistence type="predicted"/>
<sequence>MQTQKVIVFDLDFTLWDCGGVWIDCSQPPFVQRERRIVDSRGAYMRLYDDVPRILAYCKENQYHCALASRTTEPDWAKTLLGLLDIDHYFHQQQIFPGSKVAHFKALKKAFGCEYQDMLFFDDEMRNIEEVSRLGVTAVHVPEGLNWTLFRESLI</sequence>
<dbReference type="InterPro" id="IPR036412">
    <property type="entry name" value="HAD-like_sf"/>
</dbReference>
<dbReference type="PANTHER" id="PTHR17901:SF14">
    <property type="entry name" value="MAGNESIUM-DEPENDENT PHOSPHATASE 1"/>
    <property type="match status" value="1"/>
</dbReference>
<comment type="caution">
    <text evidence="1">The sequence shown here is derived from an EMBL/GenBank/DDBJ whole genome shotgun (WGS) entry which is preliminary data.</text>
</comment>